<protein>
    <recommendedName>
        <fullName evidence="3">Membrane transport protein MMPL domain-containing protein</fullName>
    </recommendedName>
</protein>
<accession>A0A382WE18</accession>
<evidence type="ECO:0000313" key="2">
    <source>
        <dbReference type="EMBL" id="SVD57043.1"/>
    </source>
</evidence>
<proteinExistence type="predicted"/>
<keyword evidence="1" id="KW-0812">Transmembrane</keyword>
<evidence type="ECO:0008006" key="3">
    <source>
        <dbReference type="Google" id="ProtNLM"/>
    </source>
</evidence>
<dbReference type="EMBL" id="UINC01159124">
    <property type="protein sequence ID" value="SVD57043.1"/>
    <property type="molecule type" value="Genomic_DNA"/>
</dbReference>
<sequence length="172" mass="20013">MSEIQSRYSSHPLRKWFITQSLDYPWRTIIISLMATIFLGSGIRFFIIDDDMMKILPKELDSRISWDVIQEEFGSTEVIFIAFGKQGKSIFTPDALATLWDIAVQLEATNEVEEITSISTATRMDNLDGFMEIDDLQPYRDMTADEVENVKLYLEKNPTIKKRFVSEDNEYF</sequence>
<evidence type="ECO:0000256" key="1">
    <source>
        <dbReference type="SAM" id="Phobius"/>
    </source>
</evidence>
<dbReference type="AlphaFoldDB" id="A0A382WE18"/>
<name>A0A382WE18_9ZZZZ</name>
<feature type="transmembrane region" description="Helical" evidence="1">
    <location>
        <begin position="24"/>
        <end position="47"/>
    </location>
</feature>
<feature type="non-terminal residue" evidence="2">
    <location>
        <position position="172"/>
    </location>
</feature>
<keyword evidence="1" id="KW-0472">Membrane</keyword>
<keyword evidence="1" id="KW-1133">Transmembrane helix</keyword>
<organism evidence="2">
    <name type="scientific">marine metagenome</name>
    <dbReference type="NCBI Taxonomy" id="408172"/>
    <lineage>
        <taxon>unclassified sequences</taxon>
        <taxon>metagenomes</taxon>
        <taxon>ecological metagenomes</taxon>
    </lineage>
</organism>
<gene>
    <name evidence="2" type="ORF">METZ01_LOCUS409897</name>
</gene>
<reference evidence="2" key="1">
    <citation type="submission" date="2018-05" db="EMBL/GenBank/DDBJ databases">
        <authorList>
            <person name="Lanie J.A."/>
            <person name="Ng W.-L."/>
            <person name="Kazmierczak K.M."/>
            <person name="Andrzejewski T.M."/>
            <person name="Davidsen T.M."/>
            <person name="Wayne K.J."/>
            <person name="Tettelin H."/>
            <person name="Glass J.I."/>
            <person name="Rusch D."/>
            <person name="Podicherti R."/>
            <person name="Tsui H.-C.T."/>
            <person name="Winkler M.E."/>
        </authorList>
    </citation>
    <scope>NUCLEOTIDE SEQUENCE</scope>
</reference>